<evidence type="ECO:0000256" key="7">
    <source>
        <dbReference type="PROSITE-ProRule" id="PRU01161"/>
    </source>
</evidence>
<dbReference type="GO" id="GO:0016298">
    <property type="term" value="F:lipase activity"/>
    <property type="evidence" value="ECO:0007669"/>
    <property type="project" value="UniProtKB-ARBA"/>
</dbReference>
<dbReference type="Gene3D" id="3.40.1090.10">
    <property type="entry name" value="Cytosolic phospholipase A2 catalytic domain"/>
    <property type="match status" value="1"/>
</dbReference>
<keyword evidence="2 7" id="KW-0378">Hydrolase</keyword>
<dbReference type="EC" id="3.1.1.-" evidence="8"/>
<dbReference type="AlphaFoldDB" id="A0ABC8WAJ9"/>
<dbReference type="SUPFAM" id="SSF52151">
    <property type="entry name" value="FabD/lysophospholipase-like"/>
    <property type="match status" value="1"/>
</dbReference>
<evidence type="ECO:0000256" key="4">
    <source>
        <dbReference type="ARBA" id="ARBA00022963"/>
    </source>
</evidence>
<comment type="function">
    <text evidence="8">Lipolytic acyl hydrolase (LAH).</text>
</comment>
<feature type="short sequence motif" description="GXSXG" evidence="7">
    <location>
        <begin position="170"/>
        <end position="174"/>
    </location>
</feature>
<evidence type="ECO:0000256" key="3">
    <source>
        <dbReference type="ARBA" id="ARBA00022821"/>
    </source>
</evidence>
<accession>A0ABC8WAJ9</accession>
<dbReference type="PROSITE" id="PS51635">
    <property type="entry name" value="PNPLA"/>
    <property type="match status" value="1"/>
</dbReference>
<dbReference type="PANTHER" id="PTHR32176:SF45">
    <property type="entry name" value="PATATIN"/>
    <property type="match status" value="1"/>
</dbReference>
<proteinExistence type="inferred from homology"/>
<evidence type="ECO:0000256" key="5">
    <source>
        <dbReference type="ARBA" id="ARBA00023098"/>
    </source>
</evidence>
<dbReference type="GO" id="GO:0016042">
    <property type="term" value="P:lipid catabolic process"/>
    <property type="evidence" value="ECO:0007669"/>
    <property type="project" value="UniProtKB-UniRule"/>
</dbReference>
<gene>
    <name evidence="10" type="ORF">URODEC1_LOCUS11985</name>
</gene>
<evidence type="ECO:0000313" key="11">
    <source>
        <dbReference type="Proteomes" id="UP001497457"/>
    </source>
</evidence>
<reference evidence="10" key="1">
    <citation type="submission" date="2024-10" db="EMBL/GenBank/DDBJ databases">
        <authorList>
            <person name="Ryan C."/>
        </authorList>
    </citation>
    <scope>NUCLEOTIDE SEQUENCE [LARGE SCALE GENOMIC DNA]</scope>
</reference>
<dbReference type="FunFam" id="3.40.1090.10:FF:000005">
    <property type="entry name" value="Patatin"/>
    <property type="match status" value="1"/>
</dbReference>
<feature type="active site" description="Proton acceptor" evidence="7">
    <location>
        <position position="312"/>
    </location>
</feature>
<feature type="short sequence motif" description="DGA/G" evidence="7">
    <location>
        <begin position="312"/>
        <end position="314"/>
    </location>
</feature>
<comment type="domain">
    <text evidence="8">The nitrogen atoms of the two glycine residues in the GGXR motif define the oxyanion hole, and stabilize the oxyanion that forms during the nucleophilic attack by the catalytic serine during substrate cleavage.</text>
</comment>
<dbReference type="PANTHER" id="PTHR32176">
    <property type="entry name" value="XYLOSE ISOMERASE"/>
    <property type="match status" value="1"/>
</dbReference>
<protein>
    <recommendedName>
        <fullName evidence="8">Patatin</fullName>
        <ecNumber evidence="8">3.1.1.-</ecNumber>
    </recommendedName>
</protein>
<name>A0ABC8WAJ9_9POAL</name>
<comment type="function">
    <text evidence="6">Possesses non-specific lipolytic acyl hydrolase (LAH) activity. Hydrolyzes phospholipids as well as galactolipids. May play a role in disease resistance.</text>
</comment>
<keyword evidence="5 7" id="KW-0443">Lipid metabolism</keyword>
<dbReference type="Proteomes" id="UP001497457">
    <property type="component" value="Chromosome 12b"/>
</dbReference>
<dbReference type="EMBL" id="OZ075122">
    <property type="protein sequence ID" value="CAL4906146.1"/>
    <property type="molecule type" value="Genomic_DNA"/>
</dbReference>
<evidence type="ECO:0000313" key="10">
    <source>
        <dbReference type="EMBL" id="CAL4906146.1"/>
    </source>
</evidence>
<dbReference type="GO" id="GO:0006952">
    <property type="term" value="P:defense response"/>
    <property type="evidence" value="ECO:0007669"/>
    <property type="project" value="UniProtKB-KW"/>
</dbReference>
<feature type="short sequence motif" description="GXGXXG" evidence="7">
    <location>
        <begin position="132"/>
        <end position="137"/>
    </location>
</feature>
<organism evidence="10 11">
    <name type="scientific">Urochloa decumbens</name>
    <dbReference type="NCBI Taxonomy" id="240449"/>
    <lineage>
        <taxon>Eukaryota</taxon>
        <taxon>Viridiplantae</taxon>
        <taxon>Streptophyta</taxon>
        <taxon>Embryophyta</taxon>
        <taxon>Tracheophyta</taxon>
        <taxon>Spermatophyta</taxon>
        <taxon>Magnoliopsida</taxon>
        <taxon>Liliopsida</taxon>
        <taxon>Poales</taxon>
        <taxon>Poaceae</taxon>
        <taxon>PACMAD clade</taxon>
        <taxon>Panicoideae</taxon>
        <taxon>Panicodae</taxon>
        <taxon>Paniceae</taxon>
        <taxon>Melinidinae</taxon>
        <taxon>Urochloa</taxon>
    </lineage>
</organism>
<keyword evidence="11" id="KW-1185">Reference proteome</keyword>
<evidence type="ECO:0000256" key="6">
    <source>
        <dbReference type="ARBA" id="ARBA00025642"/>
    </source>
</evidence>
<feature type="active site" description="Nucleophile" evidence="7">
    <location>
        <position position="172"/>
    </location>
</feature>
<evidence type="ECO:0000256" key="2">
    <source>
        <dbReference type="ARBA" id="ARBA00022801"/>
    </source>
</evidence>
<evidence type="ECO:0000259" key="9">
    <source>
        <dbReference type="PROSITE" id="PS51635"/>
    </source>
</evidence>
<dbReference type="Pfam" id="PF01734">
    <property type="entry name" value="Patatin"/>
    <property type="match status" value="1"/>
</dbReference>
<evidence type="ECO:0000256" key="8">
    <source>
        <dbReference type="RuleBase" id="RU361262"/>
    </source>
</evidence>
<sequence length="517" mass="57163">MPPVSPFYGCCYLLRRLHPFGQYILYRPRVAKEILLGARARPSALFAPSASCAMFSLRSRCLLGLQLYRTSSTAPQAIDIHHRSVILGSSSWQLQKRDEPTGRNDSPVFHSKCSGRDCGVVGERVTVLTIDGGGIRGLIPGTVLAFLEEQLQKLDGPEARLADYFDYIAGTSTGGLITAMLAAPGNNWKRRPLFAAKDINPYYLKHGPHIFPQKCCGLAAVLATAWGPKYDGEYLRTETRGLLRQKRVRDTVTNVIIPTFDVKLQQPIIFSKYDETLKDALLSDVCIGTSAAPTYLPAHQFWTQGCQYNLIDGGVAANNPTMVAMTMITEEIMAKAKKGDPKATKILESSSKKNECGRLLVLSIGTGLRSDEAHQYTARMCSEWGILGWLRKRGMAPIIDIFMAASSDLVDIHVASKFKLFGCESNYLRIQNNTLCSATAAVDTATPENMRRLIGMGKSMLEQRVTRVNVTTGKYEVVPGDNRTNAQALQDLAKELYKERKERRMKDEQASGGVARR</sequence>
<dbReference type="InterPro" id="IPR002641">
    <property type="entry name" value="PNPLA_dom"/>
</dbReference>
<keyword evidence="3" id="KW-0611">Plant defense</keyword>
<evidence type="ECO:0000256" key="1">
    <source>
        <dbReference type="ARBA" id="ARBA00010240"/>
    </source>
</evidence>
<keyword evidence="4 7" id="KW-0442">Lipid degradation</keyword>
<comment type="similarity">
    <text evidence="1 8">Belongs to the patatin family.</text>
</comment>
<feature type="domain" description="PNPLA" evidence="9">
    <location>
        <begin position="128"/>
        <end position="325"/>
    </location>
</feature>
<dbReference type="InterPro" id="IPR016035">
    <property type="entry name" value="Acyl_Trfase/lysoPLipase"/>
</dbReference>